<proteinExistence type="predicted"/>
<sequence length="333" mass="37533">MAEVASNWAPPYIHPYFANRVELVPLGCFSVLLGIFVDYVIITQSKMLGSFKYFVLNQTIWAQFLEIIMLIFNPVFLSPYIAGYMEGILHNVASYECSVVATTLSFIVYVNTAIGVTVSLVNRYIFTFFPQYRPLLENKITIICLVLFQLAVHSVTIFLFVSTASDADTNRNYAKKETHTALEQYYLQPGFIYLSEYGTVTRSLNKFMFGGLVVISSILAASVILFIKNVIKQKKTSIISKTAKSLIVSSIMQAILCICMLYTPMLLILGTWGFNIRNSSNIVNIFVTLLSIHGTFDMVSTLYFIIPYRKYCKNLLTCARKITIVTSSSQPHA</sequence>
<evidence type="ECO:0000313" key="3">
    <source>
        <dbReference type="WBParaSite" id="Pan_g8389.t1"/>
    </source>
</evidence>
<reference evidence="3" key="2">
    <citation type="submission" date="2020-10" db="UniProtKB">
        <authorList>
            <consortium name="WormBaseParasite"/>
        </authorList>
    </citation>
    <scope>IDENTIFICATION</scope>
</reference>
<keyword evidence="2" id="KW-1185">Reference proteome</keyword>
<feature type="transmembrane region" description="Helical" evidence="1">
    <location>
        <begin position="282"/>
        <end position="306"/>
    </location>
</feature>
<dbReference type="Pfam" id="PF10318">
    <property type="entry name" value="7TM_GPCR_Srh"/>
    <property type="match status" value="1"/>
</dbReference>
<accession>A0A7E5A1P3</accession>
<protein>
    <submittedName>
        <fullName evidence="3">Serpentine Receptor, class T</fullName>
    </submittedName>
</protein>
<evidence type="ECO:0000313" key="2">
    <source>
        <dbReference type="Proteomes" id="UP000492821"/>
    </source>
</evidence>
<organism evidence="2 3">
    <name type="scientific">Panagrellus redivivus</name>
    <name type="common">Microworm</name>
    <dbReference type="NCBI Taxonomy" id="6233"/>
    <lineage>
        <taxon>Eukaryota</taxon>
        <taxon>Metazoa</taxon>
        <taxon>Ecdysozoa</taxon>
        <taxon>Nematoda</taxon>
        <taxon>Chromadorea</taxon>
        <taxon>Rhabditida</taxon>
        <taxon>Tylenchina</taxon>
        <taxon>Panagrolaimomorpha</taxon>
        <taxon>Panagrolaimoidea</taxon>
        <taxon>Panagrolaimidae</taxon>
        <taxon>Panagrellus</taxon>
    </lineage>
</organism>
<dbReference type="Gene3D" id="1.20.1070.10">
    <property type="entry name" value="Rhodopsin 7-helix transmembrane proteins"/>
    <property type="match status" value="1"/>
</dbReference>
<dbReference type="AlphaFoldDB" id="A0A7E5A1P3"/>
<feature type="transmembrane region" description="Helical" evidence="1">
    <location>
        <begin position="54"/>
        <end position="78"/>
    </location>
</feature>
<dbReference type="Proteomes" id="UP000492821">
    <property type="component" value="Unassembled WGS sequence"/>
</dbReference>
<dbReference type="InterPro" id="IPR019422">
    <property type="entry name" value="7TM_GPCR_serpentine_rcpt_Srh"/>
</dbReference>
<keyword evidence="1" id="KW-1133">Transmembrane helix</keyword>
<feature type="transmembrane region" description="Helical" evidence="1">
    <location>
        <begin position="98"/>
        <end position="121"/>
    </location>
</feature>
<keyword evidence="1" id="KW-0812">Transmembrane</keyword>
<name>A0A7E5A1P3_PANRE</name>
<reference evidence="2" key="1">
    <citation type="journal article" date="2013" name="Genetics">
        <title>The draft genome and transcriptome of Panagrellus redivivus are shaped by the harsh demands of a free-living lifestyle.</title>
        <authorList>
            <person name="Srinivasan J."/>
            <person name="Dillman A.R."/>
            <person name="Macchietto M.G."/>
            <person name="Heikkinen L."/>
            <person name="Lakso M."/>
            <person name="Fracchia K.M."/>
            <person name="Antoshechkin I."/>
            <person name="Mortazavi A."/>
            <person name="Wong G."/>
            <person name="Sternberg P.W."/>
        </authorList>
    </citation>
    <scope>NUCLEOTIDE SEQUENCE [LARGE SCALE GENOMIC DNA]</scope>
    <source>
        <strain evidence="2">MT8872</strain>
    </source>
</reference>
<evidence type="ECO:0000256" key="1">
    <source>
        <dbReference type="SAM" id="Phobius"/>
    </source>
</evidence>
<dbReference type="WBParaSite" id="Pan_g8389.t1">
    <property type="protein sequence ID" value="Pan_g8389.t1"/>
    <property type="gene ID" value="Pan_g8389"/>
</dbReference>
<keyword evidence="1" id="KW-0472">Membrane</keyword>
<feature type="transmembrane region" description="Helical" evidence="1">
    <location>
        <begin position="247"/>
        <end position="270"/>
    </location>
</feature>
<feature type="transmembrane region" description="Helical" evidence="1">
    <location>
        <begin position="207"/>
        <end position="227"/>
    </location>
</feature>
<feature type="transmembrane region" description="Helical" evidence="1">
    <location>
        <begin position="23"/>
        <end position="42"/>
    </location>
</feature>
<feature type="transmembrane region" description="Helical" evidence="1">
    <location>
        <begin position="142"/>
        <end position="161"/>
    </location>
</feature>